<evidence type="ECO:0000313" key="5">
    <source>
        <dbReference type="EMBL" id="WFM83913.1"/>
    </source>
</evidence>
<dbReference type="RefSeq" id="WP_278013308.1">
    <property type="nucleotide sequence ID" value="NZ_CP121208.1"/>
</dbReference>
<dbReference type="GO" id="GO:0005524">
    <property type="term" value="F:ATP binding"/>
    <property type="evidence" value="ECO:0007669"/>
    <property type="project" value="UniProtKB-KW"/>
</dbReference>
<dbReference type="SMART" id="SM00382">
    <property type="entry name" value="AAA"/>
    <property type="match status" value="2"/>
</dbReference>
<evidence type="ECO:0000256" key="2">
    <source>
        <dbReference type="ARBA" id="ARBA00022741"/>
    </source>
</evidence>
<dbReference type="SUPFAM" id="SSF52540">
    <property type="entry name" value="P-loop containing nucleoside triphosphate hydrolases"/>
    <property type="match status" value="2"/>
</dbReference>
<dbReference type="PROSITE" id="PS50893">
    <property type="entry name" value="ABC_TRANSPORTER_2"/>
    <property type="match status" value="2"/>
</dbReference>
<name>A0ABY8FZN1_9ACTO</name>
<evidence type="ECO:0000256" key="3">
    <source>
        <dbReference type="ARBA" id="ARBA00022840"/>
    </source>
</evidence>
<reference evidence="5 6" key="1">
    <citation type="submission" date="2023-03" db="EMBL/GenBank/DDBJ databases">
        <title>Complete genome of Arcanobacterium canis strain DSM 25104 isolated in 2010 from a canine otitis externa in Germany.</title>
        <authorList>
            <person name="Borowiak M."/>
            <person name="Kreitlow A."/>
            <person name="Malorny B."/>
            <person name="Laemmler C."/>
            <person name="Prenger-Berninghoff E."/>
            <person name="Ploetz M."/>
            <person name="Abdulmawjood A."/>
        </authorList>
    </citation>
    <scope>NUCLEOTIDE SEQUENCE [LARGE SCALE GENOMIC DNA]</scope>
    <source>
        <strain evidence="5 6">DSM 25104</strain>
    </source>
</reference>
<evidence type="ECO:0000256" key="1">
    <source>
        <dbReference type="ARBA" id="ARBA00022737"/>
    </source>
</evidence>
<proteinExistence type="predicted"/>
<dbReference type="InterPro" id="IPR003439">
    <property type="entry name" value="ABC_transporter-like_ATP-bd"/>
</dbReference>
<dbReference type="PANTHER" id="PTHR19211">
    <property type="entry name" value="ATP-BINDING TRANSPORT PROTEIN-RELATED"/>
    <property type="match status" value="1"/>
</dbReference>
<sequence>MPSIILNALSFSYGSHLVLDEVNLHISEGERAFLIGPNGSGKTTLLKLLTGDLCPDSGQIISAPVKHRAPNVDDFDGTVGEYFDVAFAYLRELSLRFDRVTSSLASGGQSLEEQYDCLLAEMNARDIWSLEARISETLHGLGMDGIGKMRERDVTSLSPGQRARIRLAALLILRPQALILDEPTNHLDSDAMSYLAQTINNWDGPVLVASHDRAFIEDTATVIYDMDNAVWSQIAKARGKERISGIHRVAGKYSDYLIAKEVAWSKYNQMYAWQQEKKRDLREHHHQSAIIAQGGRRVKEPPFRMAKKYFADRAASTSVRRTRNDDVRLERLQEREVRKPRHYELAFPLRRDDVGVGVAVSLRKAKVAGRLAPLDLDVAAGEHLLVTGANGTGKSTLLNWIAKGAPPAGVDASGNMTRDNRISIVPQRLPIEGDPGFNSFVWQNGIGELGKGILHPSMWSTAINQLSAGNQRRAQIAVALGESPALLIIDEPTNYLDLETMEALEVALSMWNGTLIVATHDRWLIDHWRGRHITLSGVDPVVNDVDTQTRTGTHTS</sequence>
<keyword evidence="6" id="KW-1185">Reference proteome</keyword>
<organism evidence="5 6">
    <name type="scientific">Arcanobacterium canis</name>
    <dbReference type="NCBI Taxonomy" id="999183"/>
    <lineage>
        <taxon>Bacteria</taxon>
        <taxon>Bacillati</taxon>
        <taxon>Actinomycetota</taxon>
        <taxon>Actinomycetes</taxon>
        <taxon>Actinomycetales</taxon>
        <taxon>Actinomycetaceae</taxon>
        <taxon>Arcanobacterium</taxon>
    </lineage>
</organism>
<dbReference type="CDD" id="cd03221">
    <property type="entry name" value="ABCF_EF-3"/>
    <property type="match status" value="1"/>
</dbReference>
<dbReference type="Gene3D" id="3.40.50.300">
    <property type="entry name" value="P-loop containing nucleotide triphosphate hydrolases"/>
    <property type="match status" value="3"/>
</dbReference>
<feature type="domain" description="ABC transporter" evidence="4">
    <location>
        <begin position="349"/>
        <end position="554"/>
    </location>
</feature>
<dbReference type="InterPro" id="IPR003593">
    <property type="entry name" value="AAA+_ATPase"/>
</dbReference>
<dbReference type="Proteomes" id="UP001215216">
    <property type="component" value="Chromosome"/>
</dbReference>
<dbReference type="EMBL" id="CP121208">
    <property type="protein sequence ID" value="WFM83913.1"/>
    <property type="molecule type" value="Genomic_DNA"/>
</dbReference>
<keyword evidence="3 5" id="KW-0067">ATP-binding</keyword>
<dbReference type="InterPro" id="IPR017871">
    <property type="entry name" value="ABC_transporter-like_CS"/>
</dbReference>
<keyword evidence="2" id="KW-0547">Nucleotide-binding</keyword>
<dbReference type="Pfam" id="PF00005">
    <property type="entry name" value="ABC_tran"/>
    <property type="match status" value="2"/>
</dbReference>
<dbReference type="InterPro" id="IPR050611">
    <property type="entry name" value="ABCF"/>
</dbReference>
<dbReference type="PROSITE" id="PS00211">
    <property type="entry name" value="ABC_TRANSPORTER_1"/>
    <property type="match status" value="2"/>
</dbReference>
<dbReference type="PANTHER" id="PTHR19211:SF14">
    <property type="entry name" value="ATP-BINDING CASSETTE SUB-FAMILY F MEMBER 1"/>
    <property type="match status" value="1"/>
</dbReference>
<feature type="domain" description="ABC transporter" evidence="4">
    <location>
        <begin position="4"/>
        <end position="253"/>
    </location>
</feature>
<protein>
    <submittedName>
        <fullName evidence="5">ATP-binding cassette domain-containing protein</fullName>
    </submittedName>
</protein>
<accession>A0ABY8FZN1</accession>
<evidence type="ECO:0000259" key="4">
    <source>
        <dbReference type="PROSITE" id="PS50893"/>
    </source>
</evidence>
<dbReference type="InterPro" id="IPR027417">
    <property type="entry name" value="P-loop_NTPase"/>
</dbReference>
<gene>
    <name evidence="5" type="ORF">P7079_02750</name>
</gene>
<keyword evidence="1" id="KW-0677">Repeat</keyword>
<evidence type="ECO:0000313" key="6">
    <source>
        <dbReference type="Proteomes" id="UP001215216"/>
    </source>
</evidence>